<evidence type="ECO:0000313" key="1">
    <source>
        <dbReference type="EMBL" id="KKM01650.1"/>
    </source>
</evidence>
<comment type="caution">
    <text evidence="1">The sequence shown here is derived from an EMBL/GenBank/DDBJ whole genome shotgun (WGS) entry which is preliminary data.</text>
</comment>
<name>A0A0F9GS66_9ZZZZ</name>
<organism evidence="1">
    <name type="scientific">marine sediment metagenome</name>
    <dbReference type="NCBI Taxonomy" id="412755"/>
    <lineage>
        <taxon>unclassified sequences</taxon>
        <taxon>metagenomes</taxon>
        <taxon>ecological metagenomes</taxon>
    </lineage>
</organism>
<gene>
    <name evidence="1" type="ORF">LCGC14_1792300</name>
</gene>
<sequence length="65" mass="8223">MIKYEYEIREFCKFKNIPIRNNRIQPRHFGEIYNYLKKLLKRDKIHKERRVPQSIKEIMKKEVMI</sequence>
<dbReference type="AlphaFoldDB" id="A0A0F9GS66"/>
<accession>A0A0F9GS66</accession>
<reference evidence="1" key="1">
    <citation type="journal article" date="2015" name="Nature">
        <title>Complex archaea that bridge the gap between prokaryotes and eukaryotes.</title>
        <authorList>
            <person name="Spang A."/>
            <person name="Saw J.H."/>
            <person name="Jorgensen S.L."/>
            <person name="Zaremba-Niedzwiedzka K."/>
            <person name="Martijn J."/>
            <person name="Lind A.E."/>
            <person name="van Eijk R."/>
            <person name="Schleper C."/>
            <person name="Guy L."/>
            <person name="Ettema T.J."/>
        </authorList>
    </citation>
    <scope>NUCLEOTIDE SEQUENCE</scope>
</reference>
<proteinExistence type="predicted"/>
<protein>
    <submittedName>
        <fullName evidence="1">Uncharacterized protein</fullName>
    </submittedName>
</protein>
<dbReference type="EMBL" id="LAZR01017139">
    <property type="protein sequence ID" value="KKM01650.1"/>
    <property type="molecule type" value="Genomic_DNA"/>
</dbReference>